<organism evidence="1 2">
    <name type="scientific">Dentiscutata erythropus</name>
    <dbReference type="NCBI Taxonomy" id="1348616"/>
    <lineage>
        <taxon>Eukaryota</taxon>
        <taxon>Fungi</taxon>
        <taxon>Fungi incertae sedis</taxon>
        <taxon>Mucoromycota</taxon>
        <taxon>Glomeromycotina</taxon>
        <taxon>Glomeromycetes</taxon>
        <taxon>Diversisporales</taxon>
        <taxon>Gigasporaceae</taxon>
        <taxon>Dentiscutata</taxon>
    </lineage>
</organism>
<sequence length="59" mass="6736">TTHSQAVYTSRFISLNELEIINSRAVYTSGIINDDNKIIESQDNIPIEYMESLLCQKSE</sequence>
<feature type="non-terminal residue" evidence="1">
    <location>
        <position position="1"/>
    </location>
</feature>
<evidence type="ECO:0000313" key="2">
    <source>
        <dbReference type="Proteomes" id="UP000789405"/>
    </source>
</evidence>
<keyword evidence="2" id="KW-1185">Reference proteome</keyword>
<evidence type="ECO:0000313" key="1">
    <source>
        <dbReference type="EMBL" id="CAG8758641.1"/>
    </source>
</evidence>
<dbReference type="OrthoDB" id="2404018at2759"/>
<dbReference type="Proteomes" id="UP000789405">
    <property type="component" value="Unassembled WGS sequence"/>
</dbReference>
<protein>
    <submittedName>
        <fullName evidence="1">20517_t:CDS:1</fullName>
    </submittedName>
</protein>
<dbReference type="AlphaFoldDB" id="A0A9N9IZS2"/>
<reference evidence="1" key="1">
    <citation type="submission" date="2021-06" db="EMBL/GenBank/DDBJ databases">
        <authorList>
            <person name="Kallberg Y."/>
            <person name="Tangrot J."/>
            <person name="Rosling A."/>
        </authorList>
    </citation>
    <scope>NUCLEOTIDE SEQUENCE</scope>
    <source>
        <strain evidence="1">MA453B</strain>
    </source>
</reference>
<proteinExistence type="predicted"/>
<name>A0A9N9IZS2_9GLOM</name>
<dbReference type="EMBL" id="CAJVPY010016760">
    <property type="protein sequence ID" value="CAG8758641.1"/>
    <property type="molecule type" value="Genomic_DNA"/>
</dbReference>
<comment type="caution">
    <text evidence="1">The sequence shown here is derived from an EMBL/GenBank/DDBJ whole genome shotgun (WGS) entry which is preliminary data.</text>
</comment>
<gene>
    <name evidence="1" type="ORF">DERYTH_LOCUS17589</name>
</gene>
<accession>A0A9N9IZS2</accession>